<dbReference type="NCBIfam" id="TIGR00665">
    <property type="entry name" value="DnaB"/>
    <property type="match status" value="1"/>
</dbReference>
<accession>A0ABX6V010</accession>
<keyword evidence="15" id="KW-1185">Reference proteome</keyword>
<dbReference type="PROSITE" id="PS51199">
    <property type="entry name" value="SF4_HELICASE"/>
    <property type="match status" value="1"/>
</dbReference>
<evidence type="ECO:0000313" key="14">
    <source>
        <dbReference type="EMBL" id="QPB42885.1"/>
    </source>
</evidence>
<keyword evidence="7 12" id="KW-0067">ATP-binding</keyword>
<dbReference type="PANTHER" id="PTHR30153">
    <property type="entry name" value="REPLICATIVE DNA HELICASE DNAB"/>
    <property type="match status" value="1"/>
</dbReference>
<evidence type="ECO:0000313" key="15">
    <source>
        <dbReference type="Proteomes" id="UP000663069"/>
    </source>
</evidence>
<dbReference type="GO" id="GO:0016787">
    <property type="term" value="F:hydrolase activity"/>
    <property type="evidence" value="ECO:0007669"/>
    <property type="project" value="UniProtKB-KW"/>
</dbReference>
<keyword evidence="2 12" id="KW-0639">Primosome</keyword>
<dbReference type="SUPFAM" id="SSF48024">
    <property type="entry name" value="N-terminal domain of DnaB helicase"/>
    <property type="match status" value="1"/>
</dbReference>
<dbReference type="InterPro" id="IPR003593">
    <property type="entry name" value="AAA+_ATPase"/>
</dbReference>
<comment type="function">
    <text evidence="12">The main replicative DNA helicase, it participates in initiation and elongation during chromosome replication. Travels ahead of the DNA replisome, separating dsDNA into templates for DNA synthesis. A processive ATP-dependent 5'-3' DNA helicase it has DNA-dependent ATPase activity.</text>
</comment>
<dbReference type="Gene3D" id="1.10.860.10">
    <property type="entry name" value="DNAb Helicase, Chain A"/>
    <property type="match status" value="1"/>
</dbReference>
<dbReference type="EMBL" id="CP063056">
    <property type="protein sequence ID" value="QPB42885.1"/>
    <property type="molecule type" value="Genomic_DNA"/>
</dbReference>
<dbReference type="InterPro" id="IPR007692">
    <property type="entry name" value="DNA_helicase_DnaB"/>
</dbReference>
<dbReference type="Proteomes" id="UP000663069">
    <property type="component" value="Chromosome"/>
</dbReference>
<dbReference type="Pfam" id="PF00772">
    <property type="entry name" value="DnaB"/>
    <property type="match status" value="1"/>
</dbReference>
<dbReference type="Pfam" id="PF03796">
    <property type="entry name" value="DnaB_C"/>
    <property type="match status" value="1"/>
</dbReference>
<dbReference type="SUPFAM" id="SSF52540">
    <property type="entry name" value="P-loop containing nucleoside triphosphate hydrolases"/>
    <property type="match status" value="1"/>
</dbReference>
<evidence type="ECO:0000256" key="11">
    <source>
        <dbReference type="NCBIfam" id="TIGR00665"/>
    </source>
</evidence>
<proteinExistence type="inferred from homology"/>
<evidence type="ECO:0000256" key="5">
    <source>
        <dbReference type="ARBA" id="ARBA00022801"/>
    </source>
</evidence>
<dbReference type="InterPro" id="IPR036185">
    <property type="entry name" value="DNA_heli_DnaB-like_N_sf"/>
</dbReference>
<evidence type="ECO:0000259" key="13">
    <source>
        <dbReference type="PROSITE" id="PS51199"/>
    </source>
</evidence>
<evidence type="ECO:0000256" key="2">
    <source>
        <dbReference type="ARBA" id="ARBA00022515"/>
    </source>
</evidence>
<keyword evidence="6 12" id="KW-0347">Helicase</keyword>
<feature type="domain" description="SF4 helicase" evidence="13">
    <location>
        <begin position="179"/>
        <end position="452"/>
    </location>
</feature>
<organism evidence="14 15">
    <name type="scientific">Rodentibacter haemolyticus</name>
    <dbReference type="NCBI Taxonomy" id="2778911"/>
    <lineage>
        <taxon>Bacteria</taxon>
        <taxon>Pseudomonadati</taxon>
        <taxon>Pseudomonadota</taxon>
        <taxon>Gammaproteobacteria</taxon>
        <taxon>Pasteurellales</taxon>
        <taxon>Pasteurellaceae</taxon>
        <taxon>Rodentibacter</taxon>
    </lineage>
</organism>
<dbReference type="InterPro" id="IPR027417">
    <property type="entry name" value="P-loop_NTPase"/>
</dbReference>
<comment type="catalytic activity">
    <reaction evidence="10 12">
        <text>ATP + H2O = ADP + phosphate + H(+)</text>
        <dbReference type="Rhea" id="RHEA:13065"/>
        <dbReference type="ChEBI" id="CHEBI:15377"/>
        <dbReference type="ChEBI" id="CHEBI:15378"/>
        <dbReference type="ChEBI" id="CHEBI:30616"/>
        <dbReference type="ChEBI" id="CHEBI:43474"/>
        <dbReference type="ChEBI" id="CHEBI:456216"/>
        <dbReference type="EC" id="5.6.2.3"/>
    </reaction>
</comment>
<evidence type="ECO:0000256" key="3">
    <source>
        <dbReference type="ARBA" id="ARBA00022705"/>
    </source>
</evidence>
<dbReference type="InterPro" id="IPR007693">
    <property type="entry name" value="DNA_helicase_DnaB-like_N"/>
</dbReference>
<dbReference type="InterPro" id="IPR007694">
    <property type="entry name" value="DNA_helicase_DnaB-like_C"/>
</dbReference>
<dbReference type="InterPro" id="IPR016136">
    <property type="entry name" value="DNA_helicase_N/primase_C"/>
</dbReference>
<keyword evidence="9" id="KW-0413">Isomerase</keyword>
<gene>
    <name evidence="14" type="primary">dnaB</name>
    <name evidence="14" type="ORF">IHV77_01795</name>
</gene>
<dbReference type="GO" id="GO:0003678">
    <property type="term" value="F:DNA helicase activity"/>
    <property type="evidence" value="ECO:0007669"/>
    <property type="project" value="UniProtKB-EC"/>
</dbReference>
<dbReference type="PANTHER" id="PTHR30153:SF2">
    <property type="entry name" value="REPLICATIVE DNA HELICASE"/>
    <property type="match status" value="1"/>
</dbReference>
<evidence type="ECO:0000256" key="10">
    <source>
        <dbReference type="ARBA" id="ARBA00048954"/>
    </source>
</evidence>
<evidence type="ECO:0000256" key="9">
    <source>
        <dbReference type="ARBA" id="ARBA00023235"/>
    </source>
</evidence>
<keyword evidence="5 12" id="KW-0378">Hydrolase</keyword>
<sequence>MNNQPSMICNIEAEQSVIGGLLLDNNKWDELSAIVTADNFYLSHHRLMFTVIGKLLMNNEPADMVTVEHALKQHNWLEECGGLAYLAEITQKTPSAINVEAYAKIVRTDSQSRQLYALGDLLKKETGKVNSQDALDELISNTEKRLTELTLNRSDNETNVDLSEVLAHVVTRMEESKNNLSPVTGTSFGIERLDINTTGSQAGDLILLAARPSMGKTALSLTFLKAALEQKKENTVQYYSLEMPAEQIIQRLLSALARVPLQKIRQAIQIDEMEWSRIAEAFGMIAHQWKNRLLLDDNSYLTPQLLRTKVRRNVRKYGVPSVIIIDYLQLMSDPAYKDGKNRNLEISSISTQLKQLAKEIGCPIIALSQLNRNLETRADKRPISSDLRDSGSLEQDADMILFIYRDEVYNDNTENPGIAELIIAKQRNGPIGTVLSQFKGEFSLFENIPNDDYERLARL</sequence>
<dbReference type="CDD" id="cd00984">
    <property type="entry name" value="DnaB_C"/>
    <property type="match status" value="1"/>
</dbReference>
<dbReference type="SMART" id="SM00382">
    <property type="entry name" value="AAA"/>
    <property type="match status" value="1"/>
</dbReference>
<dbReference type="RefSeq" id="WP_194812462.1">
    <property type="nucleotide sequence ID" value="NZ_CP063056.1"/>
</dbReference>
<keyword evidence="8 12" id="KW-0238">DNA-binding</keyword>
<evidence type="ECO:0000256" key="12">
    <source>
        <dbReference type="RuleBase" id="RU362085"/>
    </source>
</evidence>
<evidence type="ECO:0000256" key="7">
    <source>
        <dbReference type="ARBA" id="ARBA00022840"/>
    </source>
</evidence>
<dbReference type="EC" id="5.6.2.3" evidence="11 12"/>
<evidence type="ECO:0000256" key="8">
    <source>
        <dbReference type="ARBA" id="ARBA00023125"/>
    </source>
</evidence>
<evidence type="ECO:0000256" key="4">
    <source>
        <dbReference type="ARBA" id="ARBA00022741"/>
    </source>
</evidence>
<reference evidence="14 15" key="1">
    <citation type="submission" date="2020-10" db="EMBL/GenBank/DDBJ databases">
        <title>Genome Sequencing of Rodentibacter spp. strain DSM111151.</title>
        <authorList>
            <person name="Benga L."/>
            <person name="Lautwein T."/>
        </authorList>
    </citation>
    <scope>NUCLEOTIDE SEQUENCE [LARGE SCALE GENOMIC DNA]</scope>
    <source>
        <strain evidence="14 15">DSM 111151</strain>
    </source>
</reference>
<evidence type="ECO:0000256" key="6">
    <source>
        <dbReference type="ARBA" id="ARBA00022806"/>
    </source>
</evidence>
<dbReference type="Gene3D" id="3.40.50.300">
    <property type="entry name" value="P-loop containing nucleotide triphosphate hydrolases"/>
    <property type="match status" value="1"/>
</dbReference>
<name>A0ABX6V010_9PAST</name>
<protein>
    <recommendedName>
        <fullName evidence="11 12">Replicative DNA helicase</fullName>
        <ecNumber evidence="11 12">5.6.2.3</ecNumber>
    </recommendedName>
</protein>
<keyword evidence="4 12" id="KW-0547">Nucleotide-binding</keyword>
<keyword evidence="3 12" id="KW-0235">DNA replication</keyword>
<evidence type="ECO:0000256" key="1">
    <source>
        <dbReference type="ARBA" id="ARBA00008428"/>
    </source>
</evidence>
<comment type="similarity">
    <text evidence="1 12">Belongs to the helicase family. DnaB subfamily.</text>
</comment>